<dbReference type="KEGG" id="shab:115609451"/>
<dbReference type="GO" id="GO:0007259">
    <property type="term" value="P:cell surface receptor signaling pathway via JAK-STAT"/>
    <property type="evidence" value="ECO:0007669"/>
    <property type="project" value="Ensembl"/>
</dbReference>
<keyword evidence="3" id="KW-1133">Transmembrane helix</keyword>
<keyword evidence="3" id="KW-0812">Transmembrane</keyword>
<keyword evidence="3" id="KW-0472">Membrane</keyword>
<feature type="domain" description="Fibronectin type-III" evidence="5">
    <location>
        <begin position="16"/>
        <end position="113"/>
    </location>
</feature>
<evidence type="ECO:0000256" key="2">
    <source>
        <dbReference type="SAM" id="MobiDB-lite"/>
    </source>
</evidence>
<dbReference type="InterPro" id="IPR021126">
    <property type="entry name" value="IFN_gamma_rc_D2_pox/mammal"/>
</dbReference>
<dbReference type="PRINTS" id="PR01777">
    <property type="entry name" value="INTERFERONGR"/>
</dbReference>
<dbReference type="FunFam" id="2.60.40.10:FF:001425">
    <property type="entry name" value="Interferon gamma receptor 1"/>
    <property type="match status" value="1"/>
</dbReference>
<dbReference type="GeneID" id="115609451"/>
<dbReference type="RefSeq" id="XP_030345572.1">
    <property type="nucleotide sequence ID" value="XM_030489712.1"/>
</dbReference>
<dbReference type="GO" id="GO:0004906">
    <property type="term" value="F:type II interferon receptor activity"/>
    <property type="evidence" value="ECO:0007669"/>
    <property type="project" value="Ensembl"/>
</dbReference>
<dbReference type="InterPro" id="IPR008355">
    <property type="entry name" value="Interferon_gamma_rcpt_asu"/>
</dbReference>
<feature type="region of interest" description="Disordered" evidence="2">
    <location>
        <begin position="321"/>
        <end position="370"/>
    </location>
</feature>
<dbReference type="Gene3D" id="2.60.40.10">
    <property type="entry name" value="Immunoglobulins"/>
    <property type="match status" value="2"/>
</dbReference>
<dbReference type="CTD" id="3459"/>
<reference evidence="7 8" key="1">
    <citation type="submission" date="2019-11" db="EMBL/GenBank/DDBJ databases">
        <title>Strigops habroptila (kakapo) genome, bStrHab1, primary haplotype, v2.</title>
        <authorList>
            <person name="Jarvis E.D."/>
            <person name="Howard J."/>
            <person name="Rhie A."/>
            <person name="Phillippy A."/>
            <person name="Korlach J."/>
            <person name="Digby A."/>
            <person name="Iorns D."/>
            <person name="Eason D."/>
            <person name="Robertson B."/>
            <person name="Raemaekers T."/>
            <person name="Howe K."/>
            <person name="Lewin H."/>
            <person name="Damas J."/>
            <person name="Hastie A."/>
            <person name="Tracey A."/>
            <person name="Chow W."/>
            <person name="Fedrigo O."/>
        </authorList>
    </citation>
    <scope>NUCLEOTIDE SEQUENCE [LARGE SCALE GENOMIC DNA]</scope>
</reference>
<dbReference type="GO" id="GO:0005886">
    <property type="term" value="C:plasma membrane"/>
    <property type="evidence" value="ECO:0007669"/>
    <property type="project" value="Ensembl"/>
</dbReference>
<feature type="domain" description="Interferon gamma receptor D2" evidence="6">
    <location>
        <begin position="132"/>
        <end position="231"/>
    </location>
</feature>
<dbReference type="OMA" id="NIMLPKS"/>
<reference evidence="7" key="3">
    <citation type="submission" date="2025-09" db="UniProtKB">
        <authorList>
            <consortium name="Ensembl"/>
        </authorList>
    </citation>
    <scope>IDENTIFICATION</scope>
</reference>
<dbReference type="GO" id="GO:0019955">
    <property type="term" value="F:cytokine binding"/>
    <property type="evidence" value="ECO:0007669"/>
    <property type="project" value="InterPro"/>
</dbReference>
<dbReference type="InParanoid" id="A0A672UDN4"/>
<dbReference type="Pfam" id="PF07140">
    <property type="entry name" value="IFNGR1_D2"/>
    <property type="match status" value="1"/>
</dbReference>
<evidence type="ECO:0000259" key="5">
    <source>
        <dbReference type="Pfam" id="PF01108"/>
    </source>
</evidence>
<dbReference type="Proteomes" id="UP000472266">
    <property type="component" value="Chromosome 7"/>
</dbReference>
<feature type="signal peptide" evidence="4">
    <location>
        <begin position="1"/>
        <end position="21"/>
    </location>
</feature>
<dbReference type="Pfam" id="PF01108">
    <property type="entry name" value="Tissue_fac"/>
    <property type="match status" value="1"/>
</dbReference>
<comment type="similarity">
    <text evidence="1">Belongs to the type II cytokine receptor family.</text>
</comment>
<dbReference type="Ensembl" id="ENSSHBT00005015916.1">
    <property type="protein sequence ID" value="ENSSHBP00005013224.1"/>
    <property type="gene ID" value="ENSSHBG00005011606.1"/>
</dbReference>
<protein>
    <submittedName>
        <fullName evidence="7">Interferon gamma receptor 1</fullName>
    </submittedName>
</protein>
<gene>
    <name evidence="7" type="primary">IFNGR1</name>
</gene>
<proteinExistence type="inferred from homology"/>
<evidence type="ECO:0000313" key="8">
    <source>
        <dbReference type="Proteomes" id="UP000472266"/>
    </source>
</evidence>
<dbReference type="InterPro" id="IPR013783">
    <property type="entry name" value="Ig-like_fold"/>
</dbReference>
<dbReference type="PANTHER" id="PTHR20859">
    <property type="entry name" value="INTERFERON/INTERLEUKIN RECEPTOR"/>
    <property type="match status" value="1"/>
</dbReference>
<dbReference type="InterPro" id="IPR036116">
    <property type="entry name" value="FN3_sf"/>
</dbReference>
<dbReference type="PANTHER" id="PTHR20859:SF5">
    <property type="entry name" value="INTERFERON GAMMA RECEPTOR 1"/>
    <property type="match status" value="1"/>
</dbReference>
<keyword evidence="8" id="KW-1185">Reference proteome</keyword>
<evidence type="ECO:0000256" key="1">
    <source>
        <dbReference type="ARBA" id="ARBA00005399"/>
    </source>
</evidence>
<evidence type="ECO:0000256" key="4">
    <source>
        <dbReference type="SAM" id="SignalP"/>
    </source>
</evidence>
<dbReference type="AlphaFoldDB" id="A0A672UDN4"/>
<reference evidence="7" key="2">
    <citation type="submission" date="2025-08" db="UniProtKB">
        <authorList>
            <consortium name="Ensembl"/>
        </authorList>
    </citation>
    <scope>IDENTIFICATION</scope>
</reference>
<organism evidence="7 8">
    <name type="scientific">Strigops habroptila</name>
    <name type="common">Kakapo</name>
    <dbReference type="NCBI Taxonomy" id="2489341"/>
    <lineage>
        <taxon>Eukaryota</taxon>
        <taxon>Metazoa</taxon>
        <taxon>Chordata</taxon>
        <taxon>Craniata</taxon>
        <taxon>Vertebrata</taxon>
        <taxon>Euteleostomi</taxon>
        <taxon>Archelosauria</taxon>
        <taxon>Archosauria</taxon>
        <taxon>Dinosauria</taxon>
        <taxon>Saurischia</taxon>
        <taxon>Theropoda</taxon>
        <taxon>Coelurosauria</taxon>
        <taxon>Aves</taxon>
        <taxon>Neognathae</taxon>
        <taxon>Neoaves</taxon>
        <taxon>Telluraves</taxon>
        <taxon>Australaves</taxon>
        <taxon>Psittaciformes</taxon>
        <taxon>Psittacidae</taxon>
        <taxon>Strigops</taxon>
    </lineage>
</organism>
<dbReference type="InterPro" id="IPR050650">
    <property type="entry name" value="Type-II_Cytokine-TF_Rcpt"/>
</dbReference>
<dbReference type="GO" id="GO:0038196">
    <property type="term" value="P:type III interferon-mediated signaling pathway"/>
    <property type="evidence" value="ECO:0007669"/>
    <property type="project" value="Ensembl"/>
</dbReference>
<feature type="compositionally biased region" description="Acidic residues" evidence="2">
    <location>
        <begin position="348"/>
        <end position="366"/>
    </location>
</feature>
<dbReference type="OrthoDB" id="9946382at2759"/>
<accession>A0A672UDN4</accession>
<dbReference type="InterPro" id="IPR003961">
    <property type="entry name" value="FN3_dom"/>
</dbReference>
<evidence type="ECO:0000256" key="3">
    <source>
        <dbReference type="SAM" id="Phobius"/>
    </source>
</evidence>
<dbReference type="GeneTree" id="ENSGT00510000048929"/>
<feature type="transmembrane region" description="Helical" evidence="3">
    <location>
        <begin position="242"/>
        <end position="263"/>
    </location>
</feature>
<dbReference type="SUPFAM" id="SSF49265">
    <property type="entry name" value="Fibronectin type III"/>
    <property type="match status" value="2"/>
</dbReference>
<feature type="chain" id="PRO_5025506094" evidence="4">
    <location>
        <begin position="22"/>
        <end position="441"/>
    </location>
</feature>
<sequence>MRVSLALLALAALMAPRRSAASRGEQLPAVPSPMQITVTSENFKTVLHWQYPPMSETPRFTVEIKPYNLGYYKVVSTCVNISAHFCDLSREIHEPFASHWLRVKAVVGSQQSEYVETNEFILQKHGKIGPPKLNLSRHGDKIMVDIYHPAFPSVELLPWIGEIYSEIMYLVTFGDSKNQSKEEFPEDNCTMYKCSVNIPVPAEGSTYCVSAKGTLYGNLMVGASSEESCIDVPLKQTLSTEYIVILCVAVLSLTVMFTVCFGCKKLRKSNIKLPKSLVSVIRNLNTEGSLEPKSEVKYMSVISFVPGQSVLPQNVDVTSLEAEPKEETASPENSSQGASSVLPPEAPAEAEEVSVPESTEEVSSDDEQNHKVRENYFISDSSQMNICSNSSAPEVPATEIQQTVVPSSCLKFSGYDKPHVPLDMLIDVGEEQPVIAYRPTE</sequence>
<name>A0A672UDN4_STRHB</name>
<evidence type="ECO:0000259" key="6">
    <source>
        <dbReference type="Pfam" id="PF07140"/>
    </source>
</evidence>
<keyword evidence="4" id="KW-0732">Signal</keyword>
<evidence type="ECO:0000313" key="7">
    <source>
        <dbReference type="Ensembl" id="ENSSHBP00005013224.1"/>
    </source>
</evidence>